<feature type="domain" description="D-isomer specific 2-hydroxyacid dehydrogenase catalytic" evidence="6">
    <location>
        <begin position="23"/>
        <end position="304"/>
    </location>
</feature>
<dbReference type="GO" id="GO:0016616">
    <property type="term" value="F:oxidoreductase activity, acting on the CH-OH group of donors, NAD or NADP as acceptor"/>
    <property type="evidence" value="ECO:0007669"/>
    <property type="project" value="InterPro"/>
</dbReference>
<reference evidence="8" key="1">
    <citation type="submission" date="2020-08" db="EMBL/GenBank/DDBJ databases">
        <title>Genome public.</title>
        <authorList>
            <person name="Liu C."/>
            <person name="Sun Q."/>
        </authorList>
    </citation>
    <scope>NUCLEOTIDE SEQUENCE</scope>
    <source>
        <strain evidence="8">BX12</strain>
    </source>
</reference>
<keyword evidence="2 5" id="KW-0560">Oxidoreductase</keyword>
<evidence type="ECO:0000256" key="1">
    <source>
        <dbReference type="ARBA" id="ARBA00005854"/>
    </source>
</evidence>
<dbReference type="EMBL" id="JACRYT010000002">
    <property type="protein sequence ID" value="MBC6678936.1"/>
    <property type="molecule type" value="Genomic_DNA"/>
</dbReference>
<organism evidence="8 9">
    <name type="scientific">Zhenpiania hominis</name>
    <dbReference type="NCBI Taxonomy" id="2763644"/>
    <lineage>
        <taxon>Bacteria</taxon>
        <taxon>Bacillati</taxon>
        <taxon>Bacillota</taxon>
        <taxon>Clostridia</taxon>
        <taxon>Peptostreptococcales</taxon>
        <taxon>Anaerovoracaceae</taxon>
        <taxon>Zhenpiania</taxon>
    </lineage>
</organism>
<dbReference type="AlphaFoldDB" id="A0A923NJ49"/>
<dbReference type="InterPro" id="IPR006140">
    <property type="entry name" value="D-isomer_DH_NAD-bd"/>
</dbReference>
<comment type="similarity">
    <text evidence="1 5">Belongs to the D-isomer specific 2-hydroxyacid dehydrogenase family.</text>
</comment>
<comment type="pathway">
    <text evidence="4">Amino-acid biosynthesis.</text>
</comment>
<dbReference type="InterPro" id="IPR045865">
    <property type="entry name" value="ACT-like_dom_sf"/>
</dbReference>
<evidence type="ECO:0000259" key="7">
    <source>
        <dbReference type="Pfam" id="PF02826"/>
    </source>
</evidence>
<dbReference type="CDD" id="cd12174">
    <property type="entry name" value="PGDH_like_3"/>
    <property type="match status" value="1"/>
</dbReference>
<evidence type="ECO:0000313" key="8">
    <source>
        <dbReference type="EMBL" id="MBC6678936.1"/>
    </source>
</evidence>
<protein>
    <submittedName>
        <fullName evidence="8">3-phosphoglycerate dehydrogenase</fullName>
    </submittedName>
</protein>
<dbReference type="SUPFAM" id="SSF51735">
    <property type="entry name" value="NAD(P)-binding Rossmann-fold domains"/>
    <property type="match status" value="1"/>
</dbReference>
<dbReference type="Gene3D" id="3.40.50.720">
    <property type="entry name" value="NAD(P)-binding Rossmann-like Domain"/>
    <property type="match status" value="2"/>
</dbReference>
<sequence length="388" mass="41167">MYKIATLNKISPVGLSRLTDGYTVIDNTDEANGILVRSQAMHDMEFSSDLLAIGRAGAGVNNIPLDRCAQEGIVVFNTPGANANAVKELVLAGMLLAARNIPEGLAWAKTLAGTEGVGKAVEKGKGQFAGTELKGKTLGVIGLGAIGAMVANAAENLGMDVIGYDPFLSVKAALSLSTTVRVVDNLKDLYPKCDYISIHVPATDSTSKMVNAEAFAQMKEGVIFLNFSRDKLMDDDALEKALADGKVKKYVTDFTDDRVINFDHTIVLPHLGASSAEAEENCASMAVDQIMDYIENGNIVNSVNFPACSLGAKADGASRACIIHKNVPGILEKITGVFGDLAINVDNMINKSKGDFAYTLLETSGGISEDELKGKLGTDEFIRVRVIQ</sequence>
<dbReference type="SUPFAM" id="SSF52283">
    <property type="entry name" value="Formate/glycerate dehydrogenase catalytic domain-like"/>
    <property type="match status" value="1"/>
</dbReference>
<dbReference type="InterPro" id="IPR006139">
    <property type="entry name" value="D-isomer_2_OHA_DH_cat_dom"/>
</dbReference>
<dbReference type="Pfam" id="PF00389">
    <property type="entry name" value="2-Hacid_dh"/>
    <property type="match status" value="1"/>
</dbReference>
<dbReference type="RefSeq" id="WP_187302062.1">
    <property type="nucleotide sequence ID" value="NZ_CBCTQH010000011.1"/>
</dbReference>
<evidence type="ECO:0000256" key="2">
    <source>
        <dbReference type="ARBA" id="ARBA00023002"/>
    </source>
</evidence>
<gene>
    <name evidence="8" type="ORF">H9L42_03730</name>
</gene>
<dbReference type="PANTHER" id="PTHR42938:SF47">
    <property type="entry name" value="HYDROXYPYRUVATE REDUCTASE"/>
    <property type="match status" value="1"/>
</dbReference>
<keyword evidence="9" id="KW-1185">Reference proteome</keyword>
<evidence type="ECO:0000256" key="4">
    <source>
        <dbReference type="ARBA" id="ARBA00029440"/>
    </source>
</evidence>
<evidence type="ECO:0000313" key="9">
    <source>
        <dbReference type="Proteomes" id="UP000602647"/>
    </source>
</evidence>
<evidence type="ECO:0000259" key="6">
    <source>
        <dbReference type="Pfam" id="PF00389"/>
    </source>
</evidence>
<feature type="domain" description="D-isomer specific 2-hydroxyacid dehydrogenase NAD-binding" evidence="7">
    <location>
        <begin position="93"/>
        <end position="272"/>
    </location>
</feature>
<dbReference type="Pfam" id="PF02826">
    <property type="entry name" value="2-Hacid_dh_C"/>
    <property type="match status" value="1"/>
</dbReference>
<dbReference type="PANTHER" id="PTHR42938">
    <property type="entry name" value="FORMATE DEHYDROGENASE 1"/>
    <property type="match status" value="1"/>
</dbReference>
<dbReference type="InterPro" id="IPR029752">
    <property type="entry name" value="D-isomer_DH_CS1"/>
</dbReference>
<dbReference type="Proteomes" id="UP000602647">
    <property type="component" value="Unassembled WGS sequence"/>
</dbReference>
<name>A0A923NJ49_9FIRM</name>
<evidence type="ECO:0000256" key="3">
    <source>
        <dbReference type="ARBA" id="ARBA00023027"/>
    </source>
</evidence>
<dbReference type="Gene3D" id="3.30.70.260">
    <property type="match status" value="1"/>
</dbReference>
<evidence type="ECO:0000256" key="5">
    <source>
        <dbReference type="RuleBase" id="RU003719"/>
    </source>
</evidence>
<dbReference type="PROSITE" id="PS00065">
    <property type="entry name" value="D_2_HYDROXYACID_DH_1"/>
    <property type="match status" value="1"/>
</dbReference>
<keyword evidence="3" id="KW-0520">NAD</keyword>
<dbReference type="SUPFAM" id="SSF55021">
    <property type="entry name" value="ACT-like"/>
    <property type="match status" value="1"/>
</dbReference>
<comment type="caution">
    <text evidence="8">The sequence shown here is derived from an EMBL/GenBank/DDBJ whole genome shotgun (WGS) entry which is preliminary data.</text>
</comment>
<accession>A0A923NJ49</accession>
<proteinExistence type="inferred from homology"/>
<dbReference type="InterPro" id="IPR036291">
    <property type="entry name" value="NAD(P)-bd_dom_sf"/>
</dbReference>
<dbReference type="GO" id="GO:0051287">
    <property type="term" value="F:NAD binding"/>
    <property type="evidence" value="ECO:0007669"/>
    <property type="project" value="InterPro"/>
</dbReference>